<name>A0ABW3UNZ3_9BACL</name>
<keyword evidence="3 6" id="KW-0808">Transferase</keyword>
<keyword evidence="4 6" id="KW-0547">Nucleotide-binding</keyword>
<keyword evidence="6 7" id="KW-0418">Kinase</keyword>
<feature type="binding site" evidence="6">
    <location>
        <begin position="13"/>
        <end position="20"/>
    </location>
    <ligand>
        <name>ATP</name>
        <dbReference type="ChEBI" id="CHEBI:30616"/>
    </ligand>
</feature>
<comment type="function">
    <text evidence="6 7">Catalyzes the synthesis of activated sulfate.</text>
</comment>
<dbReference type="GO" id="GO:0004020">
    <property type="term" value="F:adenylylsulfate kinase activity"/>
    <property type="evidence" value="ECO:0007669"/>
    <property type="project" value="UniProtKB-EC"/>
</dbReference>
<dbReference type="CDD" id="cd02027">
    <property type="entry name" value="APSK"/>
    <property type="match status" value="1"/>
</dbReference>
<dbReference type="SUPFAM" id="SSF52540">
    <property type="entry name" value="P-loop containing nucleoside triphosphate hydrolases"/>
    <property type="match status" value="1"/>
</dbReference>
<dbReference type="NCBIfam" id="NF003013">
    <property type="entry name" value="PRK03846.1"/>
    <property type="match status" value="1"/>
</dbReference>
<feature type="domain" description="APS kinase" evidence="8">
    <location>
        <begin position="6"/>
        <end position="153"/>
    </location>
</feature>
<keyword evidence="5 6" id="KW-0067">ATP-binding</keyword>
<dbReference type="HAMAP" id="MF_00065">
    <property type="entry name" value="Adenylyl_sulf_kinase"/>
    <property type="match status" value="1"/>
</dbReference>
<evidence type="ECO:0000259" key="8">
    <source>
        <dbReference type="Pfam" id="PF01583"/>
    </source>
</evidence>
<keyword evidence="10" id="KW-1185">Reference proteome</keyword>
<evidence type="ECO:0000256" key="5">
    <source>
        <dbReference type="ARBA" id="ARBA00022840"/>
    </source>
</evidence>
<dbReference type="Proteomes" id="UP001597180">
    <property type="component" value="Unassembled WGS sequence"/>
</dbReference>
<comment type="caution">
    <text evidence="9">The sequence shown here is derived from an EMBL/GenBank/DDBJ whole genome shotgun (WGS) entry which is preliminary data.</text>
</comment>
<dbReference type="Gene3D" id="3.40.50.300">
    <property type="entry name" value="P-loop containing nucleotide triphosphate hydrolases"/>
    <property type="match status" value="1"/>
</dbReference>
<organism evidence="9 10">
    <name type="scientific">Paenibacillus vulneris</name>
    <dbReference type="NCBI Taxonomy" id="1133364"/>
    <lineage>
        <taxon>Bacteria</taxon>
        <taxon>Bacillati</taxon>
        <taxon>Bacillota</taxon>
        <taxon>Bacilli</taxon>
        <taxon>Bacillales</taxon>
        <taxon>Paenibacillaceae</taxon>
        <taxon>Paenibacillus</taxon>
    </lineage>
</organism>
<evidence type="ECO:0000313" key="9">
    <source>
        <dbReference type="EMBL" id="MFD1221566.1"/>
    </source>
</evidence>
<dbReference type="InterPro" id="IPR027417">
    <property type="entry name" value="P-loop_NTPase"/>
</dbReference>
<accession>A0ABW3UNZ3</accession>
<evidence type="ECO:0000256" key="3">
    <source>
        <dbReference type="ARBA" id="ARBA00022679"/>
    </source>
</evidence>
<evidence type="ECO:0000313" key="10">
    <source>
        <dbReference type="Proteomes" id="UP001597180"/>
    </source>
</evidence>
<evidence type="ECO:0000256" key="4">
    <source>
        <dbReference type="ARBA" id="ARBA00022741"/>
    </source>
</evidence>
<dbReference type="PANTHER" id="PTHR42700">
    <property type="entry name" value="SULFATE ADENYLYLTRANSFERASE"/>
    <property type="match status" value="1"/>
</dbReference>
<proteinExistence type="inferred from homology"/>
<comment type="caution">
    <text evidence="6">Lacks conserved residue(s) required for the propagation of feature annotation.</text>
</comment>
<dbReference type="InterPro" id="IPR059117">
    <property type="entry name" value="APS_kinase_dom"/>
</dbReference>
<gene>
    <name evidence="6 9" type="primary">cysC</name>
    <name evidence="9" type="ORF">ACFQ4B_15725</name>
</gene>
<evidence type="ECO:0000256" key="7">
    <source>
        <dbReference type="RuleBase" id="RU004347"/>
    </source>
</evidence>
<comment type="catalytic activity">
    <reaction evidence="1 6 7">
        <text>adenosine 5'-phosphosulfate + ATP = 3'-phosphoadenylyl sulfate + ADP + H(+)</text>
        <dbReference type="Rhea" id="RHEA:24152"/>
        <dbReference type="ChEBI" id="CHEBI:15378"/>
        <dbReference type="ChEBI" id="CHEBI:30616"/>
        <dbReference type="ChEBI" id="CHEBI:58243"/>
        <dbReference type="ChEBI" id="CHEBI:58339"/>
        <dbReference type="ChEBI" id="CHEBI:456216"/>
        <dbReference type="EC" id="2.7.1.25"/>
    </reaction>
</comment>
<dbReference type="InterPro" id="IPR002891">
    <property type="entry name" value="APS"/>
</dbReference>
<evidence type="ECO:0000256" key="2">
    <source>
        <dbReference type="ARBA" id="ARBA00012121"/>
    </source>
</evidence>
<dbReference type="InterPro" id="IPR050512">
    <property type="entry name" value="Sulf_AdTrans/APS_kinase"/>
</dbReference>
<protein>
    <recommendedName>
        <fullName evidence="2 6">Adenylyl-sulfate kinase</fullName>
        <ecNumber evidence="2 6">2.7.1.25</ecNumber>
    </recommendedName>
    <alternativeName>
        <fullName evidence="6">APS kinase</fullName>
    </alternativeName>
    <alternativeName>
        <fullName evidence="6">ATP adenosine-5'-phosphosulfate 3'-phosphotransferase</fullName>
    </alternativeName>
    <alternativeName>
        <fullName evidence="6">Adenosine-5'-phosphosulfate kinase</fullName>
    </alternativeName>
</protein>
<dbReference type="NCBIfam" id="TIGR00455">
    <property type="entry name" value="apsK"/>
    <property type="match status" value="1"/>
</dbReference>
<dbReference type="EMBL" id="JBHTLU010000019">
    <property type="protein sequence ID" value="MFD1221566.1"/>
    <property type="molecule type" value="Genomic_DNA"/>
</dbReference>
<dbReference type="EC" id="2.7.1.25" evidence="2 6"/>
<dbReference type="RefSeq" id="WP_345585605.1">
    <property type="nucleotide sequence ID" value="NZ_BAABJG010000003.1"/>
</dbReference>
<dbReference type="NCBIfam" id="NF004041">
    <property type="entry name" value="PRK05541.1"/>
    <property type="match status" value="1"/>
</dbReference>
<evidence type="ECO:0000256" key="6">
    <source>
        <dbReference type="HAMAP-Rule" id="MF_00065"/>
    </source>
</evidence>
<evidence type="ECO:0000256" key="1">
    <source>
        <dbReference type="ARBA" id="ARBA00001823"/>
    </source>
</evidence>
<keyword evidence="6" id="KW-0597">Phosphoprotein</keyword>
<comment type="similarity">
    <text evidence="6 7">Belongs to the APS kinase family.</text>
</comment>
<comment type="pathway">
    <text evidence="6 7">Sulfur metabolism; hydrogen sulfide biosynthesis; sulfite from sulfate: step 2/3.</text>
</comment>
<sequence>MESSSGSVLWFTGLSGSGKTTTAQQVYARLKEIGRPVELLDGDAVRAAIGRGLGFSRSDRLENIQRIAYIANLLSGHGITVLVSAITPYKEMRDYLRSHVNGYVEVYVSCSLEQCEARDVKGLYAKARRQEIPQFTGISDAYEIPEQPDLTIDTEKRSLEANTEQILEWLRRNRWKAEAWTVQSAIAAGREQSGEGKAIEEVRNIR</sequence>
<reference evidence="10" key="1">
    <citation type="journal article" date="2019" name="Int. J. Syst. Evol. Microbiol.">
        <title>The Global Catalogue of Microorganisms (GCM) 10K type strain sequencing project: providing services to taxonomists for standard genome sequencing and annotation.</title>
        <authorList>
            <consortium name="The Broad Institute Genomics Platform"/>
            <consortium name="The Broad Institute Genome Sequencing Center for Infectious Disease"/>
            <person name="Wu L."/>
            <person name="Ma J."/>
        </authorList>
    </citation>
    <scope>NUCLEOTIDE SEQUENCE [LARGE SCALE GENOMIC DNA]</scope>
    <source>
        <strain evidence="10">CCUG 53270</strain>
    </source>
</reference>
<dbReference type="Pfam" id="PF01583">
    <property type="entry name" value="APS_kinase"/>
    <property type="match status" value="1"/>
</dbReference>
<dbReference type="PANTHER" id="PTHR42700:SF1">
    <property type="entry name" value="SULFATE ADENYLYLTRANSFERASE"/>
    <property type="match status" value="1"/>
</dbReference>